<proteinExistence type="predicted"/>
<protein>
    <recommendedName>
        <fullName evidence="3">Glycosyltransferase</fullName>
    </recommendedName>
</protein>
<gene>
    <name evidence="1" type="ORF">NSED_00280</name>
</gene>
<evidence type="ECO:0000313" key="2">
    <source>
        <dbReference type="Proteomes" id="UP000006100"/>
    </source>
</evidence>
<dbReference type="Proteomes" id="UP000006100">
    <property type="component" value="Chromosome"/>
</dbReference>
<organism evidence="1 2">
    <name type="scientific">Candidatus Nitrosopumilus sediminis</name>
    <dbReference type="NCBI Taxonomy" id="1229909"/>
    <lineage>
        <taxon>Archaea</taxon>
        <taxon>Nitrososphaerota</taxon>
        <taxon>Nitrososphaeria</taxon>
        <taxon>Nitrosopumilales</taxon>
        <taxon>Nitrosopumilaceae</taxon>
        <taxon>Nitrosopumilus</taxon>
    </lineage>
</organism>
<dbReference type="AlphaFoldDB" id="K0B6Y6"/>
<evidence type="ECO:0000313" key="1">
    <source>
        <dbReference type="EMBL" id="AFS81868.1"/>
    </source>
</evidence>
<dbReference type="KEGG" id="nir:NSED_00280"/>
<dbReference type="RefSeq" id="WP_014964240.1">
    <property type="nucleotide sequence ID" value="NC_018656.1"/>
</dbReference>
<name>K0B6Y6_9ARCH</name>
<evidence type="ECO:0008006" key="3">
    <source>
        <dbReference type="Google" id="ProtNLM"/>
    </source>
</evidence>
<dbReference type="PATRIC" id="fig|1229909.8.peg.57"/>
<accession>K0B6Y6</accession>
<dbReference type="HOGENOM" id="CLU_1901828_0_0_2"/>
<dbReference type="EMBL" id="CP003843">
    <property type="protein sequence ID" value="AFS81868.1"/>
    <property type="molecule type" value="Genomic_DNA"/>
</dbReference>
<reference evidence="1 2" key="1">
    <citation type="journal article" date="2012" name="J. Bacteriol.">
        <title>Draft Genome Sequence of an Ammonia-Oxidizing Archaeon, "Candidatus Nitrosopumilus sediminis" AR2, from Svalbard in the Arctic Circle.</title>
        <authorList>
            <person name="Park S.J."/>
            <person name="Kim J.G."/>
            <person name="Jung M.Y."/>
            <person name="Kim S.J."/>
            <person name="Cha I.T."/>
            <person name="Ghai R."/>
            <person name="Martin-Cuadrado A.B."/>
            <person name="Rodriguez-Valera F."/>
            <person name="Rhee S.K."/>
        </authorList>
    </citation>
    <scope>NUCLEOTIDE SEQUENCE [LARGE SCALE GENOMIC DNA]</scope>
    <source>
        <strain evidence="1 2">AR2</strain>
    </source>
</reference>
<keyword evidence="2" id="KW-1185">Reference proteome</keyword>
<dbReference type="GeneID" id="13697924"/>
<sequence length="133" mass="14888">MNIGIIHGFVGGGGGIEKTLDAILTSLENTKHEITLYTFSKPKLSSKNIQIKSLLPISISSFGLYQRLMESKLILKAKNEDILIQASGGLGIPHNKNQKIIVYCQSDFSNELDNPSTKYTGLWSLYYKLYYKK</sequence>